<evidence type="ECO:0000256" key="1">
    <source>
        <dbReference type="SAM" id="Phobius"/>
    </source>
</evidence>
<comment type="caution">
    <text evidence="2">The sequence shown here is derived from an EMBL/GenBank/DDBJ whole genome shotgun (WGS) entry which is preliminary data.</text>
</comment>
<dbReference type="EMBL" id="AUXZ01000013">
    <property type="protein sequence ID" value="KZN55442.1"/>
    <property type="molecule type" value="Genomic_DNA"/>
</dbReference>
<keyword evidence="1" id="KW-0472">Membrane</keyword>
<dbReference type="RefSeq" id="WP_063360027.1">
    <property type="nucleotide sequence ID" value="NZ_AUXZ01000013.1"/>
</dbReference>
<sequence length="76" mass="8550">MKSLNINEKKLVVAWVLCIFCWANTALVMSFSPFTFLEVSALCFAVVVTQLTIYWTKKVGENNPMVASVYKNLIGD</sequence>
<organism evidence="2 3">
    <name type="scientific">Pseudoalteromonas luteoviolacea H33</name>
    <dbReference type="NCBI Taxonomy" id="1365251"/>
    <lineage>
        <taxon>Bacteria</taxon>
        <taxon>Pseudomonadati</taxon>
        <taxon>Pseudomonadota</taxon>
        <taxon>Gammaproteobacteria</taxon>
        <taxon>Alteromonadales</taxon>
        <taxon>Pseudoalteromonadaceae</taxon>
        <taxon>Pseudoalteromonas</taxon>
    </lineage>
</organism>
<reference evidence="2 3" key="1">
    <citation type="submission" date="2013-07" db="EMBL/GenBank/DDBJ databases">
        <title>Comparative Genomic and Metabolomic Analysis of Twelve Strains of Pseudoalteromonas luteoviolacea.</title>
        <authorList>
            <person name="Vynne N.G."/>
            <person name="Mansson M."/>
            <person name="Gram L."/>
        </authorList>
    </citation>
    <scope>NUCLEOTIDE SEQUENCE [LARGE SCALE GENOMIC DNA]</scope>
    <source>
        <strain evidence="2 3">H33</strain>
    </source>
</reference>
<dbReference type="Proteomes" id="UP000076503">
    <property type="component" value="Unassembled WGS sequence"/>
</dbReference>
<proteinExistence type="predicted"/>
<feature type="transmembrane region" description="Helical" evidence="1">
    <location>
        <begin position="37"/>
        <end position="55"/>
    </location>
</feature>
<evidence type="ECO:0000313" key="3">
    <source>
        <dbReference type="Proteomes" id="UP000076503"/>
    </source>
</evidence>
<keyword evidence="1" id="KW-0812">Transmembrane</keyword>
<dbReference type="OrthoDB" id="6310387at2"/>
<protein>
    <submittedName>
        <fullName evidence="2">Uncharacterized protein</fullName>
    </submittedName>
</protein>
<evidence type="ECO:0000313" key="2">
    <source>
        <dbReference type="EMBL" id="KZN55442.1"/>
    </source>
</evidence>
<accession>A0A167GH26</accession>
<keyword evidence="1" id="KW-1133">Transmembrane helix</keyword>
<feature type="transmembrane region" description="Helical" evidence="1">
    <location>
        <begin position="12"/>
        <end position="31"/>
    </location>
</feature>
<gene>
    <name evidence="2" type="ORF">N476_06860</name>
</gene>
<dbReference type="AlphaFoldDB" id="A0A167GH26"/>
<name>A0A167GH26_9GAMM</name>
<dbReference type="PATRIC" id="fig|1365251.3.peg.238"/>